<keyword evidence="4" id="KW-0677">Repeat</keyword>
<evidence type="ECO:0000256" key="6">
    <source>
        <dbReference type="ARBA" id="ARBA00023288"/>
    </source>
</evidence>
<reference evidence="9 10" key="1">
    <citation type="journal article" date="2018" name="MBio">
        <title>Comparative Genomics Reveals the Core Gene Toolbox for the Fungus-Insect Symbiosis.</title>
        <authorList>
            <person name="Wang Y."/>
            <person name="Stata M."/>
            <person name="Wang W."/>
            <person name="Stajich J.E."/>
            <person name="White M.M."/>
            <person name="Moncalvo J.M."/>
        </authorList>
    </citation>
    <scope>NUCLEOTIDE SEQUENCE [LARGE SCALE GENOMIC DNA]</scope>
    <source>
        <strain evidence="9 10">AUS-77-4</strain>
    </source>
</reference>
<evidence type="ECO:0000259" key="8">
    <source>
        <dbReference type="PROSITE" id="PS50222"/>
    </source>
</evidence>
<dbReference type="AlphaFoldDB" id="A0A2T9YV52"/>
<sequence length="190" mass="22009">MGKSNSKLTQDQLSELQKNTYFAKKEIQQWYKGFLADCPSGEIQREDFKKIYKSFFPFGDSSDFSEYIFDVFDSNKSGTIDFKEFLQALSITSRGTPHEKLEWAFELYDIDKDGFITENEMLEIVSAIYKMLGSMVQLAEDEDTPEKRVHKIFRLMDTNSDGKLDMEEFKSGSMQDPIIMQALNLYDGLV</sequence>
<dbReference type="InterPro" id="IPR018247">
    <property type="entry name" value="EF_Hand_1_Ca_BS"/>
</dbReference>
<keyword evidence="3" id="KW-0479">Metal-binding</keyword>
<dbReference type="CDD" id="cd00051">
    <property type="entry name" value="EFh"/>
    <property type="match status" value="2"/>
</dbReference>
<protein>
    <recommendedName>
        <fullName evidence="7">Calcium-binding protein NCS-1</fullName>
    </recommendedName>
</protein>
<evidence type="ECO:0000256" key="4">
    <source>
        <dbReference type="ARBA" id="ARBA00022737"/>
    </source>
</evidence>
<keyword evidence="5" id="KW-0106">Calcium</keyword>
<dbReference type="FunFam" id="1.10.238.10:FF:000009">
    <property type="entry name" value="Visinin-like protein 1"/>
    <property type="match status" value="1"/>
</dbReference>
<keyword evidence="10" id="KW-1185">Reference proteome</keyword>
<dbReference type="PANTHER" id="PTHR23055">
    <property type="entry name" value="CALCIUM BINDING PROTEINS"/>
    <property type="match status" value="1"/>
</dbReference>
<dbReference type="Pfam" id="PF13499">
    <property type="entry name" value="EF-hand_7"/>
    <property type="match status" value="1"/>
</dbReference>
<feature type="domain" description="EF-hand" evidence="8">
    <location>
        <begin position="96"/>
        <end position="131"/>
    </location>
</feature>
<keyword evidence="6" id="KW-0449">Lipoprotein</keyword>
<dbReference type="InterPro" id="IPR011992">
    <property type="entry name" value="EF-hand-dom_pair"/>
</dbReference>
<evidence type="ECO:0000313" key="10">
    <source>
        <dbReference type="Proteomes" id="UP000245699"/>
    </source>
</evidence>
<dbReference type="InterPro" id="IPR002048">
    <property type="entry name" value="EF_hand_dom"/>
</dbReference>
<organism evidence="9 10">
    <name type="scientific">Furculomyces boomerangus</name>
    <dbReference type="NCBI Taxonomy" id="61424"/>
    <lineage>
        <taxon>Eukaryota</taxon>
        <taxon>Fungi</taxon>
        <taxon>Fungi incertae sedis</taxon>
        <taxon>Zoopagomycota</taxon>
        <taxon>Kickxellomycotina</taxon>
        <taxon>Harpellomycetes</taxon>
        <taxon>Harpellales</taxon>
        <taxon>Harpellaceae</taxon>
        <taxon>Furculomyces</taxon>
    </lineage>
</organism>
<dbReference type="GO" id="GO:0016020">
    <property type="term" value="C:membrane"/>
    <property type="evidence" value="ECO:0007669"/>
    <property type="project" value="TreeGrafter"/>
</dbReference>
<feature type="domain" description="EF-hand" evidence="8">
    <location>
        <begin position="144"/>
        <end position="179"/>
    </location>
</feature>
<dbReference type="InterPro" id="IPR028846">
    <property type="entry name" value="Recoverin"/>
</dbReference>
<dbReference type="Pfam" id="PF00036">
    <property type="entry name" value="EF-hand_1"/>
    <property type="match status" value="1"/>
</dbReference>
<name>A0A2T9YV52_9FUNG</name>
<dbReference type="PRINTS" id="PR00450">
    <property type="entry name" value="RECOVERIN"/>
</dbReference>
<evidence type="ECO:0000256" key="2">
    <source>
        <dbReference type="ARBA" id="ARBA00022707"/>
    </source>
</evidence>
<comment type="similarity">
    <text evidence="1">Belongs to the recoverin family.</text>
</comment>
<comment type="caution">
    <text evidence="9">The sequence shown here is derived from an EMBL/GenBank/DDBJ whole genome shotgun (WGS) entry which is preliminary data.</text>
</comment>
<evidence type="ECO:0000256" key="1">
    <source>
        <dbReference type="ARBA" id="ARBA00006049"/>
    </source>
</evidence>
<evidence type="ECO:0000256" key="5">
    <source>
        <dbReference type="ARBA" id="ARBA00022837"/>
    </source>
</evidence>
<gene>
    <name evidence="9" type="ORF">BB559_002455</name>
</gene>
<accession>A0A2T9YV52</accession>
<evidence type="ECO:0000256" key="3">
    <source>
        <dbReference type="ARBA" id="ARBA00022723"/>
    </source>
</evidence>
<feature type="domain" description="EF-hand" evidence="8">
    <location>
        <begin position="60"/>
        <end position="95"/>
    </location>
</feature>
<proteinExistence type="inferred from homology"/>
<keyword evidence="2" id="KW-0519">Myristate</keyword>
<dbReference type="STRING" id="61424.A0A2T9YV52"/>
<dbReference type="EMBL" id="MBFT01000155">
    <property type="protein sequence ID" value="PVU96227.1"/>
    <property type="molecule type" value="Genomic_DNA"/>
</dbReference>
<dbReference type="SUPFAM" id="SSF47473">
    <property type="entry name" value="EF-hand"/>
    <property type="match status" value="1"/>
</dbReference>
<dbReference type="PROSITE" id="PS50222">
    <property type="entry name" value="EF_HAND_2"/>
    <property type="match status" value="3"/>
</dbReference>
<dbReference type="SMART" id="SM00054">
    <property type="entry name" value="EFh"/>
    <property type="match status" value="3"/>
</dbReference>
<dbReference type="Proteomes" id="UP000245699">
    <property type="component" value="Unassembled WGS sequence"/>
</dbReference>
<dbReference type="OrthoDB" id="191686at2759"/>
<dbReference type="PROSITE" id="PS00018">
    <property type="entry name" value="EF_HAND_1"/>
    <property type="match status" value="3"/>
</dbReference>
<dbReference type="PANTHER" id="PTHR23055:SF178">
    <property type="entry name" value="NEUROCALCIN HOMOLOG"/>
    <property type="match status" value="1"/>
</dbReference>
<dbReference type="Gene3D" id="1.10.238.10">
    <property type="entry name" value="EF-hand"/>
    <property type="match status" value="1"/>
</dbReference>
<evidence type="ECO:0000256" key="7">
    <source>
        <dbReference type="ARBA" id="ARBA00071944"/>
    </source>
</evidence>
<evidence type="ECO:0000313" key="9">
    <source>
        <dbReference type="EMBL" id="PVU96227.1"/>
    </source>
</evidence>
<dbReference type="GO" id="GO:0005509">
    <property type="term" value="F:calcium ion binding"/>
    <property type="evidence" value="ECO:0007669"/>
    <property type="project" value="InterPro"/>
</dbReference>
<dbReference type="GO" id="GO:0005829">
    <property type="term" value="C:cytosol"/>
    <property type="evidence" value="ECO:0007669"/>
    <property type="project" value="TreeGrafter"/>
</dbReference>